<proteinExistence type="predicted"/>
<name>A0A6P1SU47_9RHOB</name>
<dbReference type="KEGG" id="amaq:GO499_02915"/>
<dbReference type="AlphaFoldDB" id="A0A6P1SU47"/>
<gene>
    <name evidence="1" type="ORF">GO499_02915</name>
</gene>
<protein>
    <submittedName>
        <fullName evidence="1">Uncharacterized protein</fullName>
    </submittedName>
</protein>
<keyword evidence="2" id="KW-1185">Reference proteome</keyword>
<reference evidence="1 2" key="1">
    <citation type="submission" date="2019-12" db="EMBL/GenBank/DDBJ databases">
        <title>Complete genome sequence of Algicella marina strain 9Alg 56(T) isolated from the red alga Tichocarpus crinitus.</title>
        <authorList>
            <person name="Kim S.-G."/>
            <person name="Nedashkovskaya O.I."/>
        </authorList>
    </citation>
    <scope>NUCLEOTIDE SEQUENCE [LARGE SCALE GENOMIC DNA]</scope>
    <source>
        <strain evidence="1 2">9Alg 56</strain>
    </source>
</reference>
<dbReference type="Proteomes" id="UP000464495">
    <property type="component" value="Chromosome"/>
</dbReference>
<sequence>MSENTLLVAGGGAIFGAFITWLASPSVPDVEELQQSLAGQIEAIGASTDSLSAEITNLSEKVTAMETSVAEANTASTEATEGLGASFTSAFEGFSGSVSSALSEAAENQSQALSTGLEGLQGSVAEMLAAGGAATSADAAADAPAGEPEGTRPGSTIALADGKIRAFVSRVAADGSGATVALNGFRTVSLATGEEATVELEGESCTVTLDAVDRGHASLSATCG</sequence>
<dbReference type="EMBL" id="CP046620">
    <property type="protein sequence ID" value="QHQ34214.1"/>
    <property type="molecule type" value="Genomic_DNA"/>
</dbReference>
<evidence type="ECO:0000313" key="1">
    <source>
        <dbReference type="EMBL" id="QHQ34214.1"/>
    </source>
</evidence>
<accession>A0A6P1SU47</accession>
<organism evidence="1 2">
    <name type="scientific">Algicella marina</name>
    <dbReference type="NCBI Taxonomy" id="2683284"/>
    <lineage>
        <taxon>Bacteria</taxon>
        <taxon>Pseudomonadati</taxon>
        <taxon>Pseudomonadota</taxon>
        <taxon>Alphaproteobacteria</taxon>
        <taxon>Rhodobacterales</taxon>
        <taxon>Paracoccaceae</taxon>
        <taxon>Algicella</taxon>
    </lineage>
</organism>
<dbReference type="RefSeq" id="WP_161860785.1">
    <property type="nucleotide sequence ID" value="NZ_CP046620.1"/>
</dbReference>
<evidence type="ECO:0000313" key="2">
    <source>
        <dbReference type="Proteomes" id="UP000464495"/>
    </source>
</evidence>